<dbReference type="PANTHER" id="PTHR30466">
    <property type="entry name" value="FLAVIN REDUCTASE"/>
    <property type="match status" value="1"/>
</dbReference>
<dbReference type="InterPro" id="IPR029016">
    <property type="entry name" value="GAF-like_dom_sf"/>
</dbReference>
<feature type="domain" description="IclR-ED" evidence="3">
    <location>
        <begin position="169"/>
        <end position="392"/>
    </location>
</feature>
<name>A0ABW0L1P1_9BURK</name>
<reference evidence="5" key="1">
    <citation type="journal article" date="2019" name="Int. J. Syst. Evol. Microbiol.">
        <title>The Global Catalogue of Microorganisms (GCM) 10K type strain sequencing project: providing services to taxonomists for standard genome sequencing and annotation.</title>
        <authorList>
            <consortium name="The Broad Institute Genomics Platform"/>
            <consortium name="The Broad Institute Genome Sequencing Center for Infectious Disease"/>
            <person name="Wu L."/>
            <person name="Ma J."/>
        </authorList>
    </citation>
    <scope>NUCLEOTIDE SEQUENCE [LARGE SCALE GENOMIC DNA]</scope>
    <source>
        <strain evidence="5">KACC 12649</strain>
    </source>
</reference>
<dbReference type="PROSITE" id="PS51078">
    <property type="entry name" value="ICLR_ED"/>
    <property type="match status" value="1"/>
</dbReference>
<dbReference type="Proteomes" id="UP001596050">
    <property type="component" value="Unassembled WGS sequence"/>
</dbReference>
<sequence length="403" mass="43572">MQALTPARQIDATRFREVLGSYPTGVAIVTCIDEDGRPAAMVIGSFTSVSLDPPLIAYLPMKTSRTFARMRGAPSFCVNILAADQEAVCQHFASPAEDKFAGLAWHPSPAGNPVLDGVVAWIDCDYASVTEAGDHYIVLGGVLDMQLERDTAPLLFFQRGYGRFSPGSLVAAAERETIEAVRLAEIGRDEMEAVAAELNAECSIIAAVGGDVVYVAVENRSPHWRLRSRLGFRVPCAPPLGPLFVGNPGAPADAEWLKRLGRPDQETIDRSLAQLERVRSRGWSISLRGPDDGEDLDEVVELYSNPHRTPGQERRLLAAAKERAGLHEPDALHEDQAYDVLHLSVPVRDAAGHVVLVLRLSALPRGAVLAEVKRWLARLQQAAAGLERTIARKAGTSGLDQAA</sequence>
<organism evidence="4 5">
    <name type="scientific">Massilia niabensis</name>
    <dbReference type="NCBI Taxonomy" id="544910"/>
    <lineage>
        <taxon>Bacteria</taxon>
        <taxon>Pseudomonadati</taxon>
        <taxon>Pseudomonadota</taxon>
        <taxon>Betaproteobacteria</taxon>
        <taxon>Burkholderiales</taxon>
        <taxon>Oxalobacteraceae</taxon>
        <taxon>Telluria group</taxon>
        <taxon>Massilia</taxon>
    </lineage>
</organism>
<evidence type="ECO:0000259" key="3">
    <source>
        <dbReference type="PROSITE" id="PS51078"/>
    </source>
</evidence>
<dbReference type="SUPFAM" id="SSF50475">
    <property type="entry name" value="FMN-binding split barrel"/>
    <property type="match status" value="1"/>
</dbReference>
<evidence type="ECO:0000256" key="2">
    <source>
        <dbReference type="ARBA" id="ARBA00023002"/>
    </source>
</evidence>
<dbReference type="SMART" id="SM00903">
    <property type="entry name" value="Flavin_Reduct"/>
    <property type="match status" value="1"/>
</dbReference>
<protein>
    <submittedName>
        <fullName evidence="4">Flavin reductase</fullName>
    </submittedName>
</protein>
<dbReference type="InterPro" id="IPR002563">
    <property type="entry name" value="Flavin_Rdtase-like_dom"/>
</dbReference>
<keyword evidence="2" id="KW-0560">Oxidoreductase</keyword>
<dbReference type="InterPro" id="IPR014757">
    <property type="entry name" value="Tscrpt_reg_IclR_C"/>
</dbReference>
<dbReference type="InterPro" id="IPR050268">
    <property type="entry name" value="NADH-dep_flavin_reductase"/>
</dbReference>
<gene>
    <name evidence="4" type="ORF">ACFPN5_02940</name>
</gene>
<comment type="caution">
    <text evidence="4">The sequence shown here is derived from an EMBL/GenBank/DDBJ whole genome shotgun (WGS) entry which is preliminary data.</text>
</comment>
<evidence type="ECO:0000313" key="5">
    <source>
        <dbReference type="Proteomes" id="UP001596050"/>
    </source>
</evidence>
<proteinExistence type="inferred from homology"/>
<comment type="similarity">
    <text evidence="1">Belongs to the non-flavoprotein flavin reductase family.</text>
</comment>
<evidence type="ECO:0000256" key="1">
    <source>
        <dbReference type="ARBA" id="ARBA00008898"/>
    </source>
</evidence>
<dbReference type="PANTHER" id="PTHR30466:SF11">
    <property type="entry name" value="FLAVIN-DEPENDENT MONOOXYGENASE, REDUCTASE SUBUNIT HSAB"/>
    <property type="match status" value="1"/>
</dbReference>
<dbReference type="SUPFAM" id="SSF55781">
    <property type="entry name" value="GAF domain-like"/>
    <property type="match status" value="1"/>
</dbReference>
<keyword evidence="5" id="KW-1185">Reference proteome</keyword>
<dbReference type="InterPro" id="IPR012349">
    <property type="entry name" value="Split_barrel_FMN-bd"/>
</dbReference>
<dbReference type="Gene3D" id="3.30.450.40">
    <property type="match status" value="1"/>
</dbReference>
<dbReference type="Gene3D" id="2.30.110.10">
    <property type="entry name" value="Electron Transport, Fmn-binding Protein, Chain A"/>
    <property type="match status" value="1"/>
</dbReference>
<dbReference type="Pfam" id="PF01613">
    <property type="entry name" value="Flavin_Reduct"/>
    <property type="match status" value="1"/>
</dbReference>
<dbReference type="RefSeq" id="WP_379779945.1">
    <property type="nucleotide sequence ID" value="NZ_JBHSMU010000004.1"/>
</dbReference>
<accession>A0ABW0L1P1</accession>
<evidence type="ECO:0000313" key="4">
    <source>
        <dbReference type="EMBL" id="MFC5458766.1"/>
    </source>
</evidence>
<dbReference type="EMBL" id="JBHSMU010000004">
    <property type="protein sequence ID" value="MFC5458766.1"/>
    <property type="molecule type" value="Genomic_DNA"/>
</dbReference>